<feature type="transmembrane region" description="Helical" evidence="4">
    <location>
        <begin position="32"/>
        <end position="55"/>
    </location>
</feature>
<dbReference type="PANTHER" id="PTHR10434">
    <property type="entry name" value="1-ACYL-SN-GLYCEROL-3-PHOSPHATE ACYLTRANSFERASE"/>
    <property type="match status" value="1"/>
</dbReference>
<evidence type="ECO:0000256" key="3">
    <source>
        <dbReference type="ARBA" id="ARBA00023315"/>
    </source>
</evidence>
<keyword evidence="4" id="KW-1133">Transmembrane helix</keyword>
<reference evidence="6 7" key="1">
    <citation type="submission" date="2019-02" db="EMBL/GenBank/DDBJ databases">
        <title>Prokaryotic population dynamics and viral predation in marine succession experiment using metagenomics: the confinement effect.</title>
        <authorList>
            <person name="Haro-Moreno J.M."/>
            <person name="Rodriguez-Valera F."/>
            <person name="Lopez-Perez M."/>
        </authorList>
    </citation>
    <scope>NUCLEOTIDE SEQUENCE [LARGE SCALE GENOMIC DNA]</scope>
    <source>
        <strain evidence="6">MED-G170</strain>
    </source>
</reference>
<dbReference type="PANTHER" id="PTHR10434:SF40">
    <property type="entry name" value="1-ACYL-SN-GLYCEROL-3-PHOSPHATE ACYLTRANSFERASE"/>
    <property type="match status" value="1"/>
</dbReference>
<dbReference type="CDD" id="cd07989">
    <property type="entry name" value="LPLAT_AGPAT-like"/>
    <property type="match status" value="1"/>
</dbReference>
<evidence type="ECO:0000256" key="4">
    <source>
        <dbReference type="SAM" id="Phobius"/>
    </source>
</evidence>
<comment type="caution">
    <text evidence="6">The sequence shown here is derived from an EMBL/GenBank/DDBJ whole genome shotgun (WGS) entry which is preliminary data.</text>
</comment>
<evidence type="ECO:0000313" key="7">
    <source>
        <dbReference type="Proteomes" id="UP000315889"/>
    </source>
</evidence>
<dbReference type="GO" id="GO:0003841">
    <property type="term" value="F:1-acylglycerol-3-phosphate O-acyltransferase activity"/>
    <property type="evidence" value="ECO:0007669"/>
    <property type="project" value="TreeGrafter"/>
</dbReference>
<gene>
    <name evidence="6" type="ORF">EVB03_05450</name>
</gene>
<keyword evidence="4" id="KW-0472">Membrane</keyword>
<keyword evidence="2 6" id="KW-0808">Transferase</keyword>
<name>A0A520MFS1_9GAMM</name>
<evidence type="ECO:0000256" key="2">
    <source>
        <dbReference type="ARBA" id="ARBA00022679"/>
    </source>
</evidence>
<dbReference type="Pfam" id="PF01553">
    <property type="entry name" value="Acyltransferase"/>
    <property type="match status" value="1"/>
</dbReference>
<evidence type="ECO:0000256" key="1">
    <source>
        <dbReference type="ARBA" id="ARBA00005189"/>
    </source>
</evidence>
<protein>
    <submittedName>
        <fullName evidence="6">1-acyl-sn-glycerol-3-phosphate acyltransferase</fullName>
    </submittedName>
</protein>
<dbReference type="Proteomes" id="UP000315889">
    <property type="component" value="Unassembled WGS sequence"/>
</dbReference>
<dbReference type="SMART" id="SM00563">
    <property type="entry name" value="PlsC"/>
    <property type="match status" value="1"/>
</dbReference>
<keyword evidence="4" id="KW-0812">Transmembrane</keyword>
<proteinExistence type="predicted"/>
<feature type="domain" description="Phospholipid/glycerol acyltransferase" evidence="5">
    <location>
        <begin position="96"/>
        <end position="210"/>
    </location>
</feature>
<organism evidence="6 7">
    <name type="scientific">SAR92 clade bacterium</name>
    <dbReference type="NCBI Taxonomy" id="2315479"/>
    <lineage>
        <taxon>Bacteria</taxon>
        <taxon>Pseudomonadati</taxon>
        <taxon>Pseudomonadota</taxon>
        <taxon>Gammaproteobacteria</taxon>
        <taxon>Cellvibrionales</taxon>
        <taxon>Porticoccaceae</taxon>
        <taxon>SAR92 clade</taxon>
    </lineage>
</organism>
<evidence type="ECO:0000259" key="5">
    <source>
        <dbReference type="SMART" id="SM00563"/>
    </source>
</evidence>
<dbReference type="SUPFAM" id="SSF69593">
    <property type="entry name" value="Glycerol-3-phosphate (1)-acyltransferase"/>
    <property type="match status" value="1"/>
</dbReference>
<comment type="pathway">
    <text evidence="1">Lipid metabolism.</text>
</comment>
<sequence>MHKRRRYRPDGNKQITLKITTAQYLALGFRALLFYFGLMLIVIVLGVISCLIWRLPLGERQKVATKGNRGIMVWLRLICGVKVSVTGLENVPNGPCVILSNHQSAWESFYFQWLFRPVSFVLKRELFWIPFFGWSLATMAPIGIRRSHPAGAIRQVFRLGQERLSKGLKVVIFPEGTRNPDGQLGAFKTGGAALAKLSGVPILPISHNAGAHWPATTWLKYSGTVQVTIGPAIDSSLDNARSLTDTVRSWIASSLVNNTPKP</sequence>
<accession>A0A520MFS1</accession>
<evidence type="ECO:0000313" key="6">
    <source>
        <dbReference type="EMBL" id="RZO20047.1"/>
    </source>
</evidence>
<dbReference type="AlphaFoldDB" id="A0A520MFS1"/>
<dbReference type="GO" id="GO:0006654">
    <property type="term" value="P:phosphatidic acid biosynthetic process"/>
    <property type="evidence" value="ECO:0007669"/>
    <property type="project" value="TreeGrafter"/>
</dbReference>
<keyword evidence="3 6" id="KW-0012">Acyltransferase</keyword>
<dbReference type="EMBL" id="SHBP01000006">
    <property type="protein sequence ID" value="RZO20047.1"/>
    <property type="molecule type" value="Genomic_DNA"/>
</dbReference>
<dbReference type="InterPro" id="IPR002123">
    <property type="entry name" value="Plipid/glycerol_acylTrfase"/>
</dbReference>